<feature type="region of interest" description="Disordered" evidence="1">
    <location>
        <begin position="55"/>
        <end position="86"/>
    </location>
</feature>
<name>A0ABV8LSA1_9ACTN</name>
<keyword evidence="2" id="KW-1133">Transmembrane helix</keyword>
<protein>
    <submittedName>
        <fullName evidence="3">Uncharacterized protein</fullName>
    </submittedName>
</protein>
<dbReference type="Proteomes" id="UP001595816">
    <property type="component" value="Unassembled WGS sequence"/>
</dbReference>
<sequence length="86" mass="9091">MTSDSSWLSDVARAFQGDWYGPLLVALACLVAVVLLVRATAPAVRQATTTLHRRRPAVSPYPGRHVAPPGWKPVTGLARSGQGEAG</sequence>
<accession>A0ABV8LSA1</accession>
<keyword evidence="4" id="KW-1185">Reference proteome</keyword>
<dbReference type="RefSeq" id="WP_253761040.1">
    <property type="nucleotide sequence ID" value="NZ_JAMZDZ010000001.1"/>
</dbReference>
<feature type="transmembrane region" description="Helical" evidence="2">
    <location>
        <begin position="20"/>
        <end position="37"/>
    </location>
</feature>
<keyword evidence="2" id="KW-0812">Transmembrane</keyword>
<keyword evidence="2" id="KW-0472">Membrane</keyword>
<comment type="caution">
    <text evidence="3">The sequence shown here is derived from an EMBL/GenBank/DDBJ whole genome shotgun (WGS) entry which is preliminary data.</text>
</comment>
<gene>
    <name evidence="3" type="ORF">ACFOZ4_21270</name>
</gene>
<evidence type="ECO:0000313" key="4">
    <source>
        <dbReference type="Proteomes" id="UP001595816"/>
    </source>
</evidence>
<organism evidence="3 4">
    <name type="scientific">Hamadaea flava</name>
    <dbReference type="NCBI Taxonomy" id="1742688"/>
    <lineage>
        <taxon>Bacteria</taxon>
        <taxon>Bacillati</taxon>
        <taxon>Actinomycetota</taxon>
        <taxon>Actinomycetes</taxon>
        <taxon>Micromonosporales</taxon>
        <taxon>Micromonosporaceae</taxon>
        <taxon>Hamadaea</taxon>
    </lineage>
</organism>
<proteinExistence type="predicted"/>
<evidence type="ECO:0000256" key="1">
    <source>
        <dbReference type="SAM" id="MobiDB-lite"/>
    </source>
</evidence>
<dbReference type="EMBL" id="JBHSAY010000010">
    <property type="protein sequence ID" value="MFC4133149.1"/>
    <property type="molecule type" value="Genomic_DNA"/>
</dbReference>
<reference evidence="4" key="1">
    <citation type="journal article" date="2019" name="Int. J. Syst. Evol. Microbiol.">
        <title>The Global Catalogue of Microorganisms (GCM) 10K type strain sequencing project: providing services to taxonomists for standard genome sequencing and annotation.</title>
        <authorList>
            <consortium name="The Broad Institute Genomics Platform"/>
            <consortium name="The Broad Institute Genome Sequencing Center for Infectious Disease"/>
            <person name="Wu L."/>
            <person name="Ma J."/>
        </authorList>
    </citation>
    <scope>NUCLEOTIDE SEQUENCE [LARGE SCALE GENOMIC DNA]</scope>
    <source>
        <strain evidence="4">CGMCC 4.7289</strain>
    </source>
</reference>
<evidence type="ECO:0000256" key="2">
    <source>
        <dbReference type="SAM" id="Phobius"/>
    </source>
</evidence>
<evidence type="ECO:0000313" key="3">
    <source>
        <dbReference type="EMBL" id="MFC4133149.1"/>
    </source>
</evidence>